<comment type="function">
    <text evidence="10">Pyrophosphatase that catalyzes the hydrolysis of nucleoside triphosphates to their monophosphate derivatives, with a high preference for the non-canonical purine nucleotides XTP (xanthosine triphosphate), dITP (deoxyinosine triphosphate) and ITP. Seems to function as a house-cleaning enzyme that removes non-canonical purine nucleotides from the nucleotide pool, thus preventing their incorporation into DNA/RNA and avoiding chromosomal lesions.</text>
</comment>
<comment type="catalytic activity">
    <reaction evidence="8 10">
        <text>dITP + H2O = dIMP + diphosphate + H(+)</text>
        <dbReference type="Rhea" id="RHEA:28342"/>
        <dbReference type="ChEBI" id="CHEBI:15377"/>
        <dbReference type="ChEBI" id="CHEBI:15378"/>
        <dbReference type="ChEBI" id="CHEBI:33019"/>
        <dbReference type="ChEBI" id="CHEBI:61194"/>
        <dbReference type="ChEBI" id="CHEBI:61382"/>
        <dbReference type="EC" id="3.6.1.66"/>
    </reaction>
</comment>
<dbReference type="EMBL" id="VWMK01000012">
    <property type="protein sequence ID" value="KAA3763920.1"/>
    <property type="molecule type" value="Genomic_DNA"/>
</dbReference>
<feature type="binding site" evidence="10">
    <location>
        <position position="70"/>
    </location>
    <ligand>
        <name>Mg(2+)</name>
        <dbReference type="ChEBI" id="CHEBI:18420"/>
    </ligand>
</feature>
<dbReference type="SUPFAM" id="SSF52972">
    <property type="entry name" value="ITPase-like"/>
    <property type="match status" value="1"/>
</dbReference>
<evidence type="ECO:0000256" key="1">
    <source>
        <dbReference type="ARBA" id="ARBA00008023"/>
    </source>
</evidence>
<evidence type="ECO:0000256" key="11">
    <source>
        <dbReference type="RuleBase" id="RU003781"/>
    </source>
</evidence>
<reference evidence="12 13" key="1">
    <citation type="journal article" date="2019" name="Nat. Med.">
        <title>A library of human gut bacterial isolates paired with longitudinal multiomics data enables mechanistic microbiome research.</title>
        <authorList>
            <person name="Poyet M."/>
            <person name="Groussin M."/>
            <person name="Gibbons S.M."/>
            <person name="Avila-Pacheco J."/>
            <person name="Jiang X."/>
            <person name="Kearney S.M."/>
            <person name="Perrotta A.R."/>
            <person name="Berdy B."/>
            <person name="Zhao S."/>
            <person name="Lieberman T.D."/>
            <person name="Swanson P.K."/>
            <person name="Smith M."/>
            <person name="Roesemann S."/>
            <person name="Alexander J.E."/>
            <person name="Rich S.A."/>
            <person name="Livny J."/>
            <person name="Vlamakis H."/>
            <person name="Clish C."/>
            <person name="Bullock K."/>
            <person name="Deik A."/>
            <person name="Scott J."/>
            <person name="Pierce K.A."/>
            <person name="Xavier R.J."/>
            <person name="Alm E.J."/>
        </authorList>
    </citation>
    <scope>NUCLEOTIDE SEQUENCE [LARGE SCALE GENOMIC DNA]</scope>
    <source>
        <strain evidence="12 13">BIOML-A10</strain>
    </source>
</reference>
<dbReference type="PANTHER" id="PTHR11067:SF9">
    <property type="entry name" value="INOSINE TRIPHOSPHATE PYROPHOSPHATASE"/>
    <property type="match status" value="1"/>
</dbReference>
<dbReference type="GO" id="GO:0035870">
    <property type="term" value="F:dITP diphosphatase activity"/>
    <property type="evidence" value="ECO:0007669"/>
    <property type="project" value="UniProtKB-UniRule"/>
</dbReference>
<keyword evidence="7 10" id="KW-0546">Nucleotide metabolism</keyword>
<evidence type="ECO:0000313" key="12">
    <source>
        <dbReference type="EMBL" id="KAA3763920.1"/>
    </source>
</evidence>
<sequence length="194" mass="21840">MRRKLVFATNNQHKLKEVSAILGDEIGIMSLEDINCYADIPETADTLEGNALLKAEFVHNNYNIDCFSDDTGLEVEALDGAPGVYSARYAGDEHNAEANMLKLLHELEHVKNRKAQFRTVIILIMNNEKYVFEGIIRGEIVMDKRGISGFGYDPIFIPEGYDQTFAELGDNIKNEISHRAQAVNKLCKFLKSVQ</sequence>
<dbReference type="PANTHER" id="PTHR11067">
    <property type="entry name" value="INOSINE TRIPHOSPHATE PYROPHOSPHATASE/HAM1 PROTEIN"/>
    <property type="match status" value="1"/>
</dbReference>
<dbReference type="GO" id="GO:0009146">
    <property type="term" value="P:purine nucleoside triphosphate catabolic process"/>
    <property type="evidence" value="ECO:0007669"/>
    <property type="project" value="UniProtKB-UniRule"/>
</dbReference>
<evidence type="ECO:0000256" key="3">
    <source>
        <dbReference type="ARBA" id="ARBA00022723"/>
    </source>
</evidence>
<dbReference type="GO" id="GO:0036220">
    <property type="term" value="F:ITP diphosphatase activity"/>
    <property type="evidence" value="ECO:0007669"/>
    <property type="project" value="UniProtKB-UniRule"/>
</dbReference>
<comment type="cofactor">
    <cofactor evidence="10">
        <name>Mg(2+)</name>
        <dbReference type="ChEBI" id="CHEBI:18420"/>
    </cofactor>
    <text evidence="10">Binds 1 Mg(2+) ion per subunit.</text>
</comment>
<dbReference type="GO" id="GO:0017111">
    <property type="term" value="F:ribonucleoside triphosphate phosphatase activity"/>
    <property type="evidence" value="ECO:0007669"/>
    <property type="project" value="InterPro"/>
</dbReference>
<dbReference type="GO" id="GO:0046872">
    <property type="term" value="F:metal ion binding"/>
    <property type="evidence" value="ECO:0007669"/>
    <property type="project" value="UniProtKB-KW"/>
</dbReference>
<evidence type="ECO:0000256" key="4">
    <source>
        <dbReference type="ARBA" id="ARBA00022741"/>
    </source>
</evidence>
<dbReference type="InterPro" id="IPR002637">
    <property type="entry name" value="RdgB/HAM1"/>
</dbReference>
<accession>A0A7J4XHX8</accession>
<feature type="binding site" evidence="10">
    <location>
        <begin position="150"/>
        <end position="153"/>
    </location>
    <ligand>
        <name>substrate</name>
    </ligand>
</feature>
<comment type="subunit">
    <text evidence="2 10">Homodimer.</text>
</comment>
<comment type="caution">
    <text evidence="10">Lacks conserved residue(s) required for the propagation of feature annotation.</text>
</comment>
<evidence type="ECO:0000256" key="7">
    <source>
        <dbReference type="ARBA" id="ARBA00023080"/>
    </source>
</evidence>
<dbReference type="GO" id="GO:0036222">
    <property type="term" value="F:XTP diphosphatase activity"/>
    <property type="evidence" value="ECO:0007669"/>
    <property type="project" value="UniProtKB-UniRule"/>
</dbReference>
<dbReference type="FunFam" id="3.90.950.10:FF:000001">
    <property type="entry name" value="dITP/XTP pyrophosphatase"/>
    <property type="match status" value="1"/>
</dbReference>
<name>A0A7J4XHX8_9BACE</name>
<keyword evidence="6 10" id="KW-0460">Magnesium</keyword>
<proteinExistence type="inferred from homology"/>
<feature type="active site" description="Proton acceptor" evidence="10">
    <location>
        <position position="70"/>
    </location>
</feature>
<protein>
    <recommendedName>
        <fullName evidence="10">dITP/XTP pyrophosphatase</fullName>
        <ecNumber evidence="10">3.6.1.66</ecNumber>
    </recommendedName>
    <alternativeName>
        <fullName evidence="10">Non-canonical purine NTP pyrophosphatase</fullName>
    </alternativeName>
    <alternativeName>
        <fullName evidence="10">Non-standard purine NTP pyrophosphatase</fullName>
    </alternativeName>
    <alternativeName>
        <fullName evidence="10">Nucleoside-triphosphate diphosphatase</fullName>
    </alternativeName>
    <alternativeName>
        <fullName evidence="10">Nucleoside-triphosphate pyrophosphatase</fullName>
        <shortName evidence="10">NTPase</shortName>
    </alternativeName>
</protein>
<dbReference type="GO" id="GO:0009117">
    <property type="term" value="P:nucleotide metabolic process"/>
    <property type="evidence" value="ECO:0007669"/>
    <property type="project" value="UniProtKB-KW"/>
</dbReference>
<comment type="similarity">
    <text evidence="1 10 11">Belongs to the HAM1 NTPase family.</text>
</comment>
<feature type="binding site" evidence="10">
    <location>
        <position position="71"/>
    </location>
    <ligand>
        <name>substrate</name>
    </ligand>
</feature>
<keyword evidence="5 10" id="KW-0378">Hydrolase</keyword>
<dbReference type="RefSeq" id="WP_005928106.1">
    <property type="nucleotide sequence ID" value="NZ_CABKSE010000001.1"/>
</dbReference>
<feature type="binding site" evidence="10">
    <location>
        <begin position="178"/>
        <end position="179"/>
    </location>
    <ligand>
        <name>substrate</name>
    </ligand>
</feature>
<organism evidence="12 13">
    <name type="scientific">Bacteroides salyersiae</name>
    <dbReference type="NCBI Taxonomy" id="291644"/>
    <lineage>
        <taxon>Bacteria</taxon>
        <taxon>Pseudomonadati</taxon>
        <taxon>Bacteroidota</taxon>
        <taxon>Bacteroidia</taxon>
        <taxon>Bacteroidales</taxon>
        <taxon>Bacteroidaceae</taxon>
        <taxon>Bacteroides</taxon>
    </lineage>
</organism>
<dbReference type="NCBIfam" id="NF011398">
    <property type="entry name" value="PRK14823.1"/>
    <property type="match status" value="1"/>
</dbReference>
<dbReference type="GO" id="GO:0000166">
    <property type="term" value="F:nucleotide binding"/>
    <property type="evidence" value="ECO:0007669"/>
    <property type="project" value="UniProtKB-KW"/>
</dbReference>
<evidence type="ECO:0000256" key="6">
    <source>
        <dbReference type="ARBA" id="ARBA00022842"/>
    </source>
</evidence>
<keyword evidence="4 10" id="KW-0547">Nucleotide-binding</keyword>
<dbReference type="NCBIfam" id="TIGR00042">
    <property type="entry name" value="RdgB/HAM1 family non-canonical purine NTP pyrophosphatase"/>
    <property type="match status" value="1"/>
</dbReference>
<dbReference type="AlphaFoldDB" id="A0A7J4XHX8"/>
<dbReference type="InterPro" id="IPR020922">
    <property type="entry name" value="dITP/XTP_pyrophosphatase"/>
</dbReference>
<evidence type="ECO:0000256" key="8">
    <source>
        <dbReference type="ARBA" id="ARBA00051875"/>
    </source>
</evidence>
<dbReference type="CDD" id="cd00515">
    <property type="entry name" value="HAM1"/>
    <property type="match status" value="1"/>
</dbReference>
<dbReference type="HAMAP" id="MF_01405">
    <property type="entry name" value="Non_canon_purine_NTPase"/>
    <property type="match status" value="1"/>
</dbReference>
<gene>
    <name evidence="12" type="ORF">F3F73_12975</name>
</gene>
<dbReference type="EC" id="3.6.1.66" evidence="10"/>
<comment type="catalytic activity">
    <reaction evidence="9 10">
        <text>XTP + H2O = XMP + diphosphate + H(+)</text>
        <dbReference type="Rhea" id="RHEA:28610"/>
        <dbReference type="ChEBI" id="CHEBI:15377"/>
        <dbReference type="ChEBI" id="CHEBI:15378"/>
        <dbReference type="ChEBI" id="CHEBI:33019"/>
        <dbReference type="ChEBI" id="CHEBI:57464"/>
        <dbReference type="ChEBI" id="CHEBI:61314"/>
        <dbReference type="EC" id="3.6.1.66"/>
    </reaction>
</comment>
<keyword evidence="3 10" id="KW-0479">Metal-binding</keyword>
<evidence type="ECO:0000256" key="9">
    <source>
        <dbReference type="ARBA" id="ARBA00052017"/>
    </source>
</evidence>
<evidence type="ECO:0000256" key="5">
    <source>
        <dbReference type="ARBA" id="ARBA00022801"/>
    </source>
</evidence>
<comment type="catalytic activity">
    <reaction evidence="10">
        <text>ITP + H2O = IMP + diphosphate + H(+)</text>
        <dbReference type="Rhea" id="RHEA:29399"/>
        <dbReference type="ChEBI" id="CHEBI:15377"/>
        <dbReference type="ChEBI" id="CHEBI:15378"/>
        <dbReference type="ChEBI" id="CHEBI:33019"/>
        <dbReference type="ChEBI" id="CHEBI:58053"/>
        <dbReference type="ChEBI" id="CHEBI:61402"/>
        <dbReference type="EC" id="3.6.1.66"/>
    </reaction>
</comment>
<dbReference type="Proteomes" id="UP000422221">
    <property type="component" value="Unassembled WGS sequence"/>
</dbReference>
<evidence type="ECO:0000313" key="13">
    <source>
        <dbReference type="Proteomes" id="UP000422221"/>
    </source>
</evidence>
<dbReference type="GO" id="GO:0005829">
    <property type="term" value="C:cytosol"/>
    <property type="evidence" value="ECO:0007669"/>
    <property type="project" value="TreeGrafter"/>
</dbReference>
<dbReference type="Pfam" id="PF01725">
    <property type="entry name" value="Ham1p_like"/>
    <property type="match status" value="1"/>
</dbReference>
<evidence type="ECO:0000256" key="10">
    <source>
        <dbReference type="HAMAP-Rule" id="MF_01405"/>
    </source>
</evidence>
<dbReference type="InterPro" id="IPR029001">
    <property type="entry name" value="ITPase-like_fam"/>
</dbReference>
<evidence type="ECO:0000256" key="2">
    <source>
        <dbReference type="ARBA" id="ARBA00011738"/>
    </source>
</evidence>
<comment type="caution">
    <text evidence="12">The sequence shown here is derived from an EMBL/GenBank/DDBJ whole genome shotgun (WGS) entry which is preliminary data.</text>
</comment>
<dbReference type="Gene3D" id="3.90.950.10">
    <property type="match status" value="1"/>
</dbReference>
<feature type="binding site" evidence="10">
    <location>
        <begin position="9"/>
        <end position="14"/>
    </location>
    <ligand>
        <name>substrate</name>
    </ligand>
</feature>
<feature type="binding site" evidence="10">
    <location>
        <position position="173"/>
    </location>
    <ligand>
        <name>substrate</name>
    </ligand>
</feature>